<evidence type="ECO:0000259" key="3">
    <source>
        <dbReference type="PROSITE" id="PS50158"/>
    </source>
</evidence>
<feature type="compositionally biased region" description="Basic and acidic residues" evidence="2">
    <location>
        <begin position="158"/>
        <end position="170"/>
    </location>
</feature>
<accession>A0A6H5IG23</accession>
<dbReference type="InterPro" id="IPR001584">
    <property type="entry name" value="Integrase_cat-core"/>
</dbReference>
<dbReference type="PROSITE" id="PS50994">
    <property type="entry name" value="INTEGRASE"/>
    <property type="match status" value="1"/>
</dbReference>
<dbReference type="PROSITE" id="PS50158">
    <property type="entry name" value="ZF_CCHC"/>
    <property type="match status" value="1"/>
</dbReference>
<name>A0A6H5IG23_9HYME</name>
<organism evidence="6 7">
    <name type="scientific">Trichogramma brassicae</name>
    <dbReference type="NCBI Taxonomy" id="86971"/>
    <lineage>
        <taxon>Eukaryota</taxon>
        <taxon>Metazoa</taxon>
        <taxon>Ecdysozoa</taxon>
        <taxon>Arthropoda</taxon>
        <taxon>Hexapoda</taxon>
        <taxon>Insecta</taxon>
        <taxon>Pterygota</taxon>
        <taxon>Neoptera</taxon>
        <taxon>Endopterygota</taxon>
        <taxon>Hymenoptera</taxon>
        <taxon>Apocrita</taxon>
        <taxon>Proctotrupomorpha</taxon>
        <taxon>Chalcidoidea</taxon>
        <taxon>Trichogrammatidae</taxon>
        <taxon>Trichogramma</taxon>
    </lineage>
</organism>
<dbReference type="InterPro" id="IPR001995">
    <property type="entry name" value="Peptidase_A2_cat"/>
</dbReference>
<dbReference type="InterPro" id="IPR012337">
    <property type="entry name" value="RNaseH-like_sf"/>
</dbReference>
<keyword evidence="7" id="KW-1185">Reference proteome</keyword>
<dbReference type="PROSITE" id="PS50175">
    <property type="entry name" value="ASP_PROT_RETROV"/>
    <property type="match status" value="1"/>
</dbReference>
<keyword evidence="1" id="KW-0862">Zinc</keyword>
<dbReference type="GO" id="GO:0008270">
    <property type="term" value="F:zinc ion binding"/>
    <property type="evidence" value="ECO:0007669"/>
    <property type="project" value="UniProtKB-KW"/>
</dbReference>
<dbReference type="InterPro" id="IPR036875">
    <property type="entry name" value="Znf_CCHC_sf"/>
</dbReference>
<dbReference type="GO" id="GO:0004190">
    <property type="term" value="F:aspartic-type endopeptidase activity"/>
    <property type="evidence" value="ECO:0007669"/>
    <property type="project" value="InterPro"/>
</dbReference>
<dbReference type="EMBL" id="CADCXV010000717">
    <property type="protein sequence ID" value="CAB0033671.1"/>
    <property type="molecule type" value="Genomic_DNA"/>
</dbReference>
<evidence type="ECO:0000259" key="5">
    <source>
        <dbReference type="PROSITE" id="PS50994"/>
    </source>
</evidence>
<evidence type="ECO:0000256" key="2">
    <source>
        <dbReference type="SAM" id="MobiDB-lite"/>
    </source>
</evidence>
<sequence length="1039" mass="117343">MRQFTQPIRTWPSFSAVAARSSGSATTATCVPAVYESYNDVVKLITDHLCPKPSEISERYNFYSAKQAISEKVADFVARLKQLSLHCEFTSVETALRDQMVCGIRNHGTKTELFKEAKLTYDKAIKIALAREKAEKDARSTIKSVKSDDIQKDVHALKSEKFLQRNKEPGNRATTSKTSRDKSSRSTIICYCCAEKGHIGKDCVHHRKTCTRCNRRGQIAAACRSQGIQNITDQDDNSSSSSSSDAESEMSSHIYHLTSAGPTASVNNVDYSDPARMPMYLKVRVNAVSIDMEVDSGSFWSIISDNTRKKKFANVNISKIAYTMNAYNLKVKPVAPWHPASNGAAENFVGTFKDKVHKMLKSGKNLNEAVTKFLFDYRSTEHCSTGRTPAYMMYKRELRTKLDCLQPDVSEQIENAQLRQVFNGSGTRNVKFELTVAKNIMNFYANSTSKVDAERQTLSHFQTRLELLEDYWKTFVARHDELLDLEEQLVNEDYFTKDIYVVTEDNYSVAKALIRDHVATLIPQTSAAPQTKINRAGSSSAQPFVPLPALALPTFSGRQEEWESFKQRFSSLVRDKEAIPRVAKLQHLLNAVQGQAALRLKGLEITAANFEVAWEKLLRRYDNQRIRLYNALENLMQLPLVKSRTADELTNLIDRTEEAVRSLQELQCPVHEYDNWIVHCVVRKLDANSRESWEISREDSSEFPKYHDLIVFLERRVQSLEQARPSAELAAASGQSSPMVRLMTAGGELLSVRALIDPAAERSFVTRRAASQLNLPKRRTSMSIIGLGATVSSRTYTELCLQVLSPKKSEFKLQTSALILSELTDFLPSKRVNFESWPHIRGLELADPRFGVPARVDFVLGGDVFPEIILNGVVKGPAGTPVAQKTVFGWILTGPSLLDTADDGNALWELDDVPSRPHLSEDDRRSEELFVETHQRDSSGRFVVQLPFARRADLSISRYAAQSGLLRMERRFQKDSRLRDVYTEFMNEYIRFGHMECVPPHQLQRPGAYLPHHGVFRADNPKKIRVVFNASSKSSEDFH</sequence>
<dbReference type="InterPro" id="IPR005312">
    <property type="entry name" value="DUF1759"/>
</dbReference>
<evidence type="ECO:0000313" key="7">
    <source>
        <dbReference type="Proteomes" id="UP000479190"/>
    </source>
</evidence>
<dbReference type="OrthoDB" id="7617322at2759"/>
<dbReference type="GO" id="GO:0006508">
    <property type="term" value="P:proteolysis"/>
    <property type="evidence" value="ECO:0007669"/>
    <property type="project" value="InterPro"/>
</dbReference>
<dbReference type="InterPro" id="IPR001878">
    <property type="entry name" value="Znf_CCHC"/>
</dbReference>
<dbReference type="AlphaFoldDB" id="A0A6H5IG23"/>
<dbReference type="GO" id="GO:0015074">
    <property type="term" value="P:DNA integration"/>
    <property type="evidence" value="ECO:0007669"/>
    <property type="project" value="InterPro"/>
</dbReference>
<dbReference type="Proteomes" id="UP000479190">
    <property type="component" value="Unassembled WGS sequence"/>
</dbReference>
<dbReference type="PANTHER" id="PTHR47331:SF5">
    <property type="entry name" value="RIBONUCLEASE H"/>
    <property type="match status" value="1"/>
</dbReference>
<proteinExistence type="predicted"/>
<evidence type="ECO:0000313" key="6">
    <source>
        <dbReference type="EMBL" id="CAB0033671.1"/>
    </source>
</evidence>
<keyword evidence="1" id="KW-0479">Metal-binding</keyword>
<evidence type="ECO:0000259" key="4">
    <source>
        <dbReference type="PROSITE" id="PS50175"/>
    </source>
</evidence>
<dbReference type="Gene3D" id="4.10.60.10">
    <property type="entry name" value="Zinc finger, CCHC-type"/>
    <property type="match status" value="1"/>
</dbReference>
<protein>
    <recommendedName>
        <fullName evidence="8">CCHC-type domain-containing protein</fullName>
    </recommendedName>
</protein>
<feature type="domain" description="Integrase catalytic" evidence="5">
    <location>
        <begin position="301"/>
        <end position="397"/>
    </location>
</feature>
<dbReference type="SUPFAM" id="SSF53098">
    <property type="entry name" value="Ribonuclease H-like"/>
    <property type="match status" value="1"/>
</dbReference>
<feature type="compositionally biased region" description="Low complexity" evidence="2">
    <location>
        <begin position="238"/>
        <end position="251"/>
    </location>
</feature>
<reference evidence="6 7" key="1">
    <citation type="submission" date="2020-02" db="EMBL/GenBank/DDBJ databases">
        <authorList>
            <person name="Ferguson B K."/>
        </authorList>
    </citation>
    <scope>NUCLEOTIDE SEQUENCE [LARGE SCALE GENOMIC DNA]</scope>
</reference>
<evidence type="ECO:0000256" key="1">
    <source>
        <dbReference type="PROSITE-ProRule" id="PRU00047"/>
    </source>
</evidence>
<dbReference type="GO" id="GO:0003676">
    <property type="term" value="F:nucleic acid binding"/>
    <property type="evidence" value="ECO:0007669"/>
    <property type="project" value="InterPro"/>
</dbReference>
<gene>
    <name evidence="6" type="ORF">TBRA_LOCUS5569</name>
</gene>
<feature type="region of interest" description="Disordered" evidence="2">
    <location>
        <begin position="158"/>
        <end position="180"/>
    </location>
</feature>
<dbReference type="InterPro" id="IPR036397">
    <property type="entry name" value="RNaseH_sf"/>
</dbReference>
<keyword evidence="1" id="KW-0863">Zinc-finger</keyword>
<dbReference type="Gene3D" id="3.30.420.10">
    <property type="entry name" value="Ribonuclease H-like superfamily/Ribonuclease H"/>
    <property type="match status" value="1"/>
</dbReference>
<feature type="domain" description="CCHC-type" evidence="3">
    <location>
        <begin position="190"/>
        <end position="203"/>
    </location>
</feature>
<dbReference type="PANTHER" id="PTHR47331">
    <property type="entry name" value="PHD-TYPE DOMAIN-CONTAINING PROTEIN"/>
    <property type="match status" value="1"/>
</dbReference>
<dbReference type="SUPFAM" id="SSF57756">
    <property type="entry name" value="Retrovirus zinc finger-like domains"/>
    <property type="match status" value="1"/>
</dbReference>
<dbReference type="Pfam" id="PF03564">
    <property type="entry name" value="DUF1759"/>
    <property type="match status" value="1"/>
</dbReference>
<feature type="domain" description="Peptidase A2" evidence="4">
    <location>
        <begin position="752"/>
        <end position="828"/>
    </location>
</feature>
<evidence type="ECO:0008006" key="8">
    <source>
        <dbReference type="Google" id="ProtNLM"/>
    </source>
</evidence>
<feature type="region of interest" description="Disordered" evidence="2">
    <location>
        <begin position="230"/>
        <end position="251"/>
    </location>
</feature>